<evidence type="ECO:0000313" key="3">
    <source>
        <dbReference type="Proteomes" id="UP001050691"/>
    </source>
</evidence>
<evidence type="ECO:0000256" key="1">
    <source>
        <dbReference type="SAM" id="MobiDB-lite"/>
    </source>
</evidence>
<keyword evidence="3" id="KW-1185">Reference proteome</keyword>
<name>A0AAV5AHF1_9AGAM</name>
<evidence type="ECO:0000313" key="2">
    <source>
        <dbReference type="EMBL" id="GJJ14054.1"/>
    </source>
</evidence>
<protein>
    <submittedName>
        <fullName evidence="2">Uncharacterized protein</fullName>
    </submittedName>
</protein>
<dbReference type="AlphaFoldDB" id="A0AAV5AHF1"/>
<proteinExistence type="predicted"/>
<comment type="caution">
    <text evidence="2">The sequence shown here is derived from an EMBL/GenBank/DDBJ whole genome shotgun (WGS) entry which is preliminary data.</text>
</comment>
<gene>
    <name evidence="2" type="ORF">Clacol_008311</name>
</gene>
<reference evidence="2" key="1">
    <citation type="submission" date="2021-10" db="EMBL/GenBank/DDBJ databases">
        <title>De novo Genome Assembly of Clathrus columnatus (Basidiomycota, Fungi) Using Illumina and Nanopore Sequence Data.</title>
        <authorList>
            <person name="Ogiso-Tanaka E."/>
            <person name="Itagaki H."/>
            <person name="Hosoya T."/>
            <person name="Hosaka K."/>
        </authorList>
    </citation>
    <scope>NUCLEOTIDE SEQUENCE</scope>
    <source>
        <strain evidence="2">MO-923</strain>
    </source>
</reference>
<accession>A0AAV5AHF1</accession>
<dbReference type="EMBL" id="BPWL01000009">
    <property type="protein sequence ID" value="GJJ14054.1"/>
    <property type="molecule type" value="Genomic_DNA"/>
</dbReference>
<feature type="region of interest" description="Disordered" evidence="1">
    <location>
        <begin position="1"/>
        <end position="30"/>
    </location>
</feature>
<organism evidence="2 3">
    <name type="scientific">Clathrus columnatus</name>
    <dbReference type="NCBI Taxonomy" id="1419009"/>
    <lineage>
        <taxon>Eukaryota</taxon>
        <taxon>Fungi</taxon>
        <taxon>Dikarya</taxon>
        <taxon>Basidiomycota</taxon>
        <taxon>Agaricomycotina</taxon>
        <taxon>Agaricomycetes</taxon>
        <taxon>Phallomycetidae</taxon>
        <taxon>Phallales</taxon>
        <taxon>Clathraceae</taxon>
        <taxon>Clathrus</taxon>
    </lineage>
</organism>
<dbReference type="Proteomes" id="UP001050691">
    <property type="component" value="Unassembled WGS sequence"/>
</dbReference>
<sequence>MRSNPSSIPDPAMIILNEKQPPPPPYQPSSPLTPVYNANAAPPPFVIRRPVPKLDALPPNVLLRIVNSMFPSSVVDATVHRKTLYWLAMSLRLVSRGMYIACMHTLRSAYLSSYEQQIKPPYTSNPFPAIPISTTLSPVLYLGNRETRVLDLYIALKVREDVWADETELHLERDESFKDLFDLMQPKSRIEDLVLQYGSELGLITASPQSGRSKVPIPFSRLSVSFSPRTLGLILSSGGQKRTIVQCFKERGEKLEAGAKRLVRELDKWAHQTI</sequence>